<accession>A0A7U7GFC4</accession>
<reference evidence="3 4" key="1">
    <citation type="journal article" date="2014" name="ISME J.">
        <title>Candidatus Competibacter-lineage genomes retrieved from metagenomes reveal functional metabolic diversity.</title>
        <authorList>
            <person name="McIlroy S.J."/>
            <person name="Albertsen M."/>
            <person name="Andresen E.K."/>
            <person name="Saunders A.M."/>
            <person name="Kristiansen R."/>
            <person name="Stokholm-Bjerregaard M."/>
            <person name="Nielsen K.L."/>
            <person name="Nielsen P.H."/>
        </authorList>
    </citation>
    <scope>NUCLEOTIDE SEQUENCE [LARGE SCALE GENOMIC DNA]</scope>
    <source>
        <strain evidence="3 4">Run_B_J11</strain>
    </source>
</reference>
<dbReference type="Proteomes" id="UP000019184">
    <property type="component" value="Unassembled WGS sequence"/>
</dbReference>
<evidence type="ECO:0000313" key="3">
    <source>
        <dbReference type="EMBL" id="CDH47214.1"/>
    </source>
</evidence>
<keyword evidence="4" id="KW-1185">Reference proteome</keyword>
<dbReference type="RefSeq" id="WP_034435961.1">
    <property type="nucleotide sequence ID" value="NZ_CBTK010000295.1"/>
</dbReference>
<evidence type="ECO:0000256" key="2">
    <source>
        <dbReference type="HAMAP-Rule" id="MF_00489"/>
    </source>
</evidence>
<gene>
    <name evidence="3" type="ORF">BN874_770064</name>
</gene>
<dbReference type="PANTHER" id="PTHR35146:SF1">
    <property type="entry name" value="UPF0178 PROTEIN YAII"/>
    <property type="match status" value="1"/>
</dbReference>
<dbReference type="EMBL" id="CBTK010000295">
    <property type="protein sequence ID" value="CDH47214.1"/>
    <property type="molecule type" value="Genomic_DNA"/>
</dbReference>
<dbReference type="AlphaFoldDB" id="A0A7U7GFC4"/>
<dbReference type="NCBIfam" id="NF001095">
    <property type="entry name" value="PRK00124.1"/>
    <property type="match status" value="1"/>
</dbReference>
<comment type="caution">
    <text evidence="3">The sequence shown here is derived from an EMBL/GenBank/DDBJ whole genome shotgun (WGS) entry which is preliminary data.</text>
</comment>
<protein>
    <recommendedName>
        <fullName evidence="2">UPF0178 protein BN874_770064</fullName>
    </recommendedName>
</protein>
<dbReference type="Pfam" id="PF02639">
    <property type="entry name" value="DUF188"/>
    <property type="match status" value="1"/>
</dbReference>
<dbReference type="InterPro" id="IPR003791">
    <property type="entry name" value="UPF0178"/>
</dbReference>
<dbReference type="PANTHER" id="PTHR35146">
    <property type="entry name" value="UPF0178 PROTEIN YAII"/>
    <property type="match status" value="1"/>
</dbReference>
<sequence>MRIWIDADACPLPVKTIVFRASQRVGVPVTLVANQRLQTPPSPLITAVQVSQGFDEADHYLVEQATASDLVITADIPLAARLVAKGVPALNPRGELYTADNIQERLALRNLKEELRAAGGVTGGPAPYHDRDKQAFANSLDRWLAQRRVR</sequence>
<name>A0A7U7GFC4_9GAMM</name>
<dbReference type="HAMAP" id="MF_00489">
    <property type="entry name" value="UPF0178"/>
    <property type="match status" value="1"/>
</dbReference>
<comment type="similarity">
    <text evidence="1 2">Belongs to the UPF0178 family.</text>
</comment>
<evidence type="ECO:0000313" key="4">
    <source>
        <dbReference type="Proteomes" id="UP000019184"/>
    </source>
</evidence>
<proteinExistence type="inferred from homology"/>
<dbReference type="CDD" id="cd18720">
    <property type="entry name" value="PIN_YqxD-like"/>
    <property type="match status" value="1"/>
</dbReference>
<evidence type="ECO:0000256" key="1">
    <source>
        <dbReference type="ARBA" id="ARBA00008522"/>
    </source>
</evidence>
<dbReference type="OrthoDB" id="9798918at2"/>
<organism evidence="3 4">
    <name type="scientific">Candidatus Contendobacter odensis Run_B_J11</name>
    <dbReference type="NCBI Taxonomy" id="1400861"/>
    <lineage>
        <taxon>Bacteria</taxon>
        <taxon>Pseudomonadati</taxon>
        <taxon>Pseudomonadota</taxon>
        <taxon>Gammaproteobacteria</taxon>
        <taxon>Candidatus Competibacteraceae</taxon>
        <taxon>Candidatus Contendibacter</taxon>
    </lineage>
</organism>